<evidence type="ECO:0000256" key="1">
    <source>
        <dbReference type="ARBA" id="ARBA00022741"/>
    </source>
</evidence>
<dbReference type="InterPro" id="IPR002586">
    <property type="entry name" value="CobQ/CobB/MinD/ParA_Nub-bd_dom"/>
</dbReference>
<dbReference type="Proteomes" id="UP000609802">
    <property type="component" value="Unassembled WGS sequence"/>
</dbReference>
<dbReference type="EMBL" id="BNCH01000006">
    <property type="protein sequence ID" value="GHF03420.1"/>
    <property type="molecule type" value="Genomic_DNA"/>
</dbReference>
<dbReference type="SUPFAM" id="SSF52540">
    <property type="entry name" value="P-loop containing nucleoside triphosphate hydrolases"/>
    <property type="match status" value="1"/>
</dbReference>
<evidence type="ECO:0000313" key="5">
    <source>
        <dbReference type="Proteomes" id="UP000609802"/>
    </source>
</evidence>
<feature type="domain" description="CobQ/CobB/MinD/ParA nucleotide binding" evidence="3">
    <location>
        <begin position="54"/>
        <end position="224"/>
    </location>
</feature>
<evidence type="ECO:0000256" key="2">
    <source>
        <dbReference type="ARBA" id="ARBA00022840"/>
    </source>
</evidence>
<dbReference type="PANTHER" id="PTHR32309">
    <property type="entry name" value="TYROSINE-PROTEIN KINASE"/>
    <property type="match status" value="1"/>
</dbReference>
<dbReference type="Gene3D" id="3.40.50.300">
    <property type="entry name" value="P-loop containing nucleotide triphosphate hydrolases"/>
    <property type="match status" value="1"/>
</dbReference>
<dbReference type="InterPro" id="IPR027417">
    <property type="entry name" value="P-loop_NTPase"/>
</dbReference>
<comment type="caution">
    <text evidence="4">The sequence shown here is derived from an EMBL/GenBank/DDBJ whole genome shotgun (WGS) entry which is preliminary data.</text>
</comment>
<dbReference type="Pfam" id="PF01656">
    <property type="entry name" value="CbiA"/>
    <property type="match status" value="1"/>
</dbReference>
<name>A0ABQ3J3Y1_9RHOB</name>
<dbReference type="InterPro" id="IPR005702">
    <property type="entry name" value="Wzc-like_C"/>
</dbReference>
<gene>
    <name evidence="4" type="ORF">GCM10016455_25880</name>
</gene>
<dbReference type="CDD" id="cd05387">
    <property type="entry name" value="BY-kinase"/>
    <property type="match status" value="1"/>
</dbReference>
<keyword evidence="5" id="KW-1185">Reference proteome</keyword>
<keyword evidence="2" id="KW-0067">ATP-binding</keyword>
<evidence type="ECO:0000259" key="3">
    <source>
        <dbReference type="Pfam" id="PF01656"/>
    </source>
</evidence>
<dbReference type="RefSeq" id="WP_191286966.1">
    <property type="nucleotide sequence ID" value="NZ_BNCH01000006.1"/>
</dbReference>
<reference evidence="5" key="1">
    <citation type="journal article" date="2019" name="Int. J. Syst. Evol. Microbiol.">
        <title>The Global Catalogue of Microorganisms (GCM) 10K type strain sequencing project: providing services to taxonomists for standard genome sequencing and annotation.</title>
        <authorList>
            <consortium name="The Broad Institute Genomics Platform"/>
            <consortium name="The Broad Institute Genome Sequencing Center for Infectious Disease"/>
            <person name="Wu L."/>
            <person name="Ma J."/>
        </authorList>
    </citation>
    <scope>NUCLEOTIDE SEQUENCE [LARGE SCALE GENOMIC DNA]</scope>
    <source>
        <strain evidence="5">KCTC 42443</strain>
    </source>
</reference>
<keyword evidence="1" id="KW-0547">Nucleotide-binding</keyword>
<organism evidence="4 5">
    <name type="scientific">Aliiroseovarius zhejiangensis</name>
    <dbReference type="NCBI Taxonomy" id="1632025"/>
    <lineage>
        <taxon>Bacteria</taxon>
        <taxon>Pseudomonadati</taxon>
        <taxon>Pseudomonadota</taxon>
        <taxon>Alphaproteobacteria</taxon>
        <taxon>Rhodobacterales</taxon>
        <taxon>Paracoccaceae</taxon>
        <taxon>Aliiroseovarius</taxon>
    </lineage>
</organism>
<dbReference type="PANTHER" id="PTHR32309:SF13">
    <property type="entry name" value="FERRIC ENTEROBACTIN TRANSPORT PROTEIN FEPE"/>
    <property type="match status" value="1"/>
</dbReference>
<protein>
    <submittedName>
        <fullName evidence="4">Chromosome partitioning protein</fullName>
    </submittedName>
</protein>
<dbReference type="InterPro" id="IPR050445">
    <property type="entry name" value="Bact_polysacc_biosynth/exp"/>
</dbReference>
<proteinExistence type="predicted"/>
<accession>A0ABQ3J3Y1</accession>
<evidence type="ECO:0000313" key="4">
    <source>
        <dbReference type="EMBL" id="GHF03420.1"/>
    </source>
</evidence>
<sequence length="238" mass="25805">MSEAWAELEPFEVSASLAQKNRLVSLNGGAAAGPFDMLRTRILQQAASNGWKRIALVSPHSACGKTTTAANLIFSFGRQSDLRTLFLDLDLRRQGLAKVLGLQCDGNMGLVLKGQKSFAEHGRRYGENVAVGLNSGVVENASEILQSSQTRVVLDELQEDYEPGIMILDMPPLIGTDDNFGFLGNVDCALLLAEAERSTVEQVDIAERQLSELTNVMGIVLNKSHYTDGAYGYGYGYA</sequence>